<reference evidence="1" key="1">
    <citation type="submission" date="2021-05" db="EMBL/GenBank/DDBJ databases">
        <authorList>
            <person name="Alioto T."/>
            <person name="Alioto T."/>
            <person name="Gomez Garrido J."/>
        </authorList>
    </citation>
    <scope>NUCLEOTIDE SEQUENCE</scope>
</reference>
<dbReference type="EMBL" id="HBUE01019366">
    <property type="protein sequence ID" value="CAG6451844.1"/>
    <property type="molecule type" value="Transcribed_RNA"/>
</dbReference>
<proteinExistence type="predicted"/>
<organism evidence="1">
    <name type="scientific">Culex pipiens</name>
    <name type="common">House mosquito</name>
    <dbReference type="NCBI Taxonomy" id="7175"/>
    <lineage>
        <taxon>Eukaryota</taxon>
        <taxon>Metazoa</taxon>
        <taxon>Ecdysozoa</taxon>
        <taxon>Arthropoda</taxon>
        <taxon>Hexapoda</taxon>
        <taxon>Insecta</taxon>
        <taxon>Pterygota</taxon>
        <taxon>Neoptera</taxon>
        <taxon>Endopterygota</taxon>
        <taxon>Diptera</taxon>
        <taxon>Nematocera</taxon>
        <taxon>Culicoidea</taxon>
        <taxon>Culicidae</taxon>
        <taxon>Culicinae</taxon>
        <taxon>Culicini</taxon>
        <taxon>Culex</taxon>
        <taxon>Culex</taxon>
    </lineage>
</organism>
<dbReference type="AlphaFoldDB" id="A0A8D8EZZ1"/>
<name>A0A8D8EZZ1_CULPI</name>
<protein>
    <submittedName>
        <fullName evidence="1">(northern house mosquito) hypothetical protein</fullName>
    </submittedName>
</protein>
<evidence type="ECO:0000313" key="1">
    <source>
        <dbReference type="EMBL" id="CAG6451844.1"/>
    </source>
</evidence>
<accession>A0A8D8EZZ1</accession>
<sequence>MCTGQITWQLNPYQVLASLPRLEYPSTVPSGIQQRILAITLLCFMPPIHIQIAQVKLKVSLVVCSQLNRHVNDRTLSILLHDITLPVKPAQLVHSWHLIGKVVPAQTTLPTI</sequence>